<dbReference type="Proteomes" id="UP000070053">
    <property type="component" value="Unassembled WGS sequence"/>
</dbReference>
<gene>
    <name evidence="2" type="ORF">SORDD21_00195</name>
</gene>
<evidence type="ECO:0000256" key="1">
    <source>
        <dbReference type="SAM" id="MobiDB-lite"/>
    </source>
</evidence>
<reference evidence="2 3" key="1">
    <citation type="submission" date="2016-01" db="EMBL/GenBank/DDBJ databases">
        <title>Highly variable Streptococcus oralis are common among viridans streptococci isolated from primates.</title>
        <authorList>
            <person name="Denapaite D."/>
            <person name="Rieger M."/>
            <person name="Koendgen S."/>
            <person name="Brueckner R."/>
            <person name="Ochigava I."/>
            <person name="Kappeler P."/>
            <person name="Maetz-Rensing K."/>
            <person name="Leendertz F."/>
            <person name="Hakenbeck R."/>
        </authorList>
    </citation>
    <scope>NUCLEOTIDE SEQUENCE [LARGE SCALE GENOMIC DNA]</scope>
    <source>
        <strain evidence="2 3">DD21</strain>
    </source>
</reference>
<organism evidence="2 3">
    <name type="scientific">Streptococcus oralis</name>
    <dbReference type="NCBI Taxonomy" id="1303"/>
    <lineage>
        <taxon>Bacteria</taxon>
        <taxon>Bacillati</taxon>
        <taxon>Bacillota</taxon>
        <taxon>Bacilli</taxon>
        <taxon>Lactobacillales</taxon>
        <taxon>Streptococcaceae</taxon>
        <taxon>Streptococcus</taxon>
    </lineage>
</organism>
<feature type="region of interest" description="Disordered" evidence="1">
    <location>
        <begin position="1"/>
        <end position="20"/>
    </location>
</feature>
<name>A0A139PRY2_STROR</name>
<evidence type="ECO:0000313" key="3">
    <source>
        <dbReference type="Proteomes" id="UP000070053"/>
    </source>
</evidence>
<accession>A0A139PRY2</accession>
<sequence>MYEASIQEAQPWEDSENGNSWIGQEKEENLQKSDSQQLSREFKNVVSGLSGLSSIIHNKGGKNHSIANDIFE</sequence>
<dbReference type="AlphaFoldDB" id="A0A139PRY2"/>
<protein>
    <submittedName>
        <fullName evidence="2">Uncharacterized protein</fullName>
    </submittedName>
</protein>
<proteinExistence type="predicted"/>
<comment type="caution">
    <text evidence="2">The sequence shown here is derived from an EMBL/GenBank/DDBJ whole genome shotgun (WGS) entry which is preliminary data.</text>
</comment>
<evidence type="ECO:0000313" key="2">
    <source>
        <dbReference type="EMBL" id="KXT93057.1"/>
    </source>
</evidence>
<dbReference type="EMBL" id="LQZP01000047">
    <property type="protein sequence ID" value="KXT93057.1"/>
    <property type="molecule type" value="Genomic_DNA"/>
</dbReference>
<dbReference type="PATRIC" id="fig|1303.81.peg.237"/>